<evidence type="ECO:0000313" key="1">
    <source>
        <dbReference type="EMBL" id="CAB5019855.1"/>
    </source>
</evidence>
<proteinExistence type="predicted"/>
<accession>A0A6J7QSG3</accession>
<name>A0A6J7QSG3_9ZZZZ</name>
<dbReference type="EMBL" id="CAFBOS010000226">
    <property type="protein sequence ID" value="CAB5019855.1"/>
    <property type="molecule type" value="Genomic_DNA"/>
</dbReference>
<sequence length="51" mass="5285">MLVPSNATEYGPVPTVTVAVTKVETGSIFDTVPESELATQMLVPSNATPHG</sequence>
<gene>
    <name evidence="1" type="ORF">UFOPK3967_02691</name>
</gene>
<organism evidence="1">
    <name type="scientific">freshwater metagenome</name>
    <dbReference type="NCBI Taxonomy" id="449393"/>
    <lineage>
        <taxon>unclassified sequences</taxon>
        <taxon>metagenomes</taxon>
        <taxon>ecological metagenomes</taxon>
    </lineage>
</organism>
<dbReference type="AlphaFoldDB" id="A0A6J7QSG3"/>
<protein>
    <submittedName>
        <fullName evidence="1">Unannotated protein</fullName>
    </submittedName>
</protein>
<reference evidence="1" key="1">
    <citation type="submission" date="2020-05" db="EMBL/GenBank/DDBJ databases">
        <authorList>
            <person name="Chiriac C."/>
            <person name="Salcher M."/>
            <person name="Ghai R."/>
            <person name="Kavagutti S V."/>
        </authorList>
    </citation>
    <scope>NUCLEOTIDE SEQUENCE</scope>
</reference>